<sequence>MGDDPVVGNPNRADDWPKPIDNITQTNQNLDQSNNNEAMETSAEQVNPSPALSYRERLMELRKRATYNPIKIDPEDIQMVMGEGVGFNKLMKRIWDMWQPSEILKVIDFTNDFYGLNLANEKEEEKALRGGPWPPDNSLTVQPNDINRKEDSSEKPSEGPDGRIGLGPWMVAQKKAGRFTRQPEQNSSRRPPQREHEKPSGSRFAPLSTDTETTKDDPPTDKKDSKLTFKSHKPSSSRSKTNQKAQSQIKSLDCHSPSKKKTLVYKPKPTIGLVEAQNQQGDNIESQKKEIANTEIHKRIDFVPEFNPGPANTKPKTPTHHKASPSKNTRQIQISRKQKPSQSSKIDYPIYLWDSEYSGSAEGGKKRSRIHPNLKEVPPSKSDERINTVILPEQDITPDKVKASMKEIAMGPEDMMVN</sequence>
<dbReference type="AlphaFoldDB" id="A0AAV1E3B5"/>
<gene>
    <name evidence="2" type="ORF">OLC1_LOCUS21367</name>
</gene>
<feature type="compositionally biased region" description="Polar residues" evidence="1">
    <location>
        <begin position="325"/>
        <end position="345"/>
    </location>
</feature>
<accession>A0AAV1E3B5</accession>
<name>A0AAV1E3B5_OLDCO</name>
<reference evidence="2" key="1">
    <citation type="submission" date="2023-03" db="EMBL/GenBank/DDBJ databases">
        <authorList>
            <person name="Julca I."/>
        </authorList>
    </citation>
    <scope>NUCLEOTIDE SEQUENCE</scope>
</reference>
<feature type="region of interest" description="Disordered" evidence="1">
    <location>
        <begin position="358"/>
        <end position="386"/>
    </location>
</feature>
<proteinExistence type="predicted"/>
<organism evidence="2 3">
    <name type="scientific">Oldenlandia corymbosa var. corymbosa</name>
    <dbReference type="NCBI Taxonomy" id="529605"/>
    <lineage>
        <taxon>Eukaryota</taxon>
        <taxon>Viridiplantae</taxon>
        <taxon>Streptophyta</taxon>
        <taxon>Embryophyta</taxon>
        <taxon>Tracheophyta</taxon>
        <taxon>Spermatophyta</taxon>
        <taxon>Magnoliopsida</taxon>
        <taxon>eudicotyledons</taxon>
        <taxon>Gunneridae</taxon>
        <taxon>Pentapetalae</taxon>
        <taxon>asterids</taxon>
        <taxon>lamiids</taxon>
        <taxon>Gentianales</taxon>
        <taxon>Rubiaceae</taxon>
        <taxon>Rubioideae</taxon>
        <taxon>Spermacoceae</taxon>
        <taxon>Hedyotis-Oldenlandia complex</taxon>
        <taxon>Oldenlandia</taxon>
    </lineage>
</organism>
<feature type="compositionally biased region" description="Basic and acidic residues" evidence="1">
    <location>
        <begin position="146"/>
        <end position="161"/>
    </location>
</feature>
<feature type="compositionally biased region" description="Basic and acidic residues" evidence="1">
    <location>
        <begin position="212"/>
        <end position="227"/>
    </location>
</feature>
<feature type="region of interest" description="Disordered" evidence="1">
    <location>
        <begin position="299"/>
        <end position="345"/>
    </location>
</feature>
<keyword evidence="3" id="KW-1185">Reference proteome</keyword>
<dbReference type="Proteomes" id="UP001161247">
    <property type="component" value="Chromosome 8"/>
</dbReference>
<feature type="compositionally biased region" description="Polar residues" evidence="1">
    <location>
        <begin position="236"/>
        <end position="250"/>
    </location>
</feature>
<evidence type="ECO:0000256" key="1">
    <source>
        <dbReference type="SAM" id="MobiDB-lite"/>
    </source>
</evidence>
<dbReference type="EMBL" id="OX459125">
    <property type="protein sequence ID" value="CAI9114696.1"/>
    <property type="molecule type" value="Genomic_DNA"/>
</dbReference>
<protein>
    <submittedName>
        <fullName evidence="2">OLC1v1015475C1</fullName>
    </submittedName>
</protein>
<feature type="region of interest" description="Disordered" evidence="1">
    <location>
        <begin position="1"/>
        <end position="48"/>
    </location>
</feature>
<evidence type="ECO:0000313" key="3">
    <source>
        <dbReference type="Proteomes" id="UP001161247"/>
    </source>
</evidence>
<feature type="compositionally biased region" description="Polar residues" evidence="1">
    <location>
        <begin position="22"/>
        <end position="48"/>
    </location>
</feature>
<evidence type="ECO:0000313" key="2">
    <source>
        <dbReference type="EMBL" id="CAI9114696.1"/>
    </source>
</evidence>
<feature type="region of interest" description="Disordered" evidence="1">
    <location>
        <begin position="126"/>
        <end position="266"/>
    </location>
</feature>